<name>A0A4R7UZ29_9PSEU</name>
<evidence type="ECO:0000313" key="2">
    <source>
        <dbReference type="Proteomes" id="UP000294927"/>
    </source>
</evidence>
<comment type="caution">
    <text evidence="1">The sequence shown here is derived from an EMBL/GenBank/DDBJ whole genome shotgun (WGS) entry which is preliminary data.</text>
</comment>
<protein>
    <submittedName>
        <fullName evidence="1">Uncharacterized protein</fullName>
    </submittedName>
</protein>
<dbReference type="OrthoDB" id="3693098at2"/>
<organism evidence="1 2">
    <name type="scientific">Actinophytocola oryzae</name>
    <dbReference type="NCBI Taxonomy" id="502181"/>
    <lineage>
        <taxon>Bacteria</taxon>
        <taxon>Bacillati</taxon>
        <taxon>Actinomycetota</taxon>
        <taxon>Actinomycetes</taxon>
        <taxon>Pseudonocardiales</taxon>
        <taxon>Pseudonocardiaceae</taxon>
    </lineage>
</organism>
<dbReference type="AlphaFoldDB" id="A0A4R7UZ29"/>
<dbReference type="Proteomes" id="UP000294927">
    <property type="component" value="Unassembled WGS sequence"/>
</dbReference>
<evidence type="ECO:0000313" key="1">
    <source>
        <dbReference type="EMBL" id="TDV42188.1"/>
    </source>
</evidence>
<proteinExistence type="predicted"/>
<reference evidence="1 2" key="1">
    <citation type="submission" date="2019-03" db="EMBL/GenBank/DDBJ databases">
        <title>Genomic Encyclopedia of Archaeal and Bacterial Type Strains, Phase II (KMG-II): from individual species to whole genera.</title>
        <authorList>
            <person name="Goeker M."/>
        </authorList>
    </citation>
    <scope>NUCLEOTIDE SEQUENCE [LARGE SCALE GENOMIC DNA]</scope>
    <source>
        <strain evidence="1 2">DSM 45499</strain>
    </source>
</reference>
<gene>
    <name evidence="1" type="ORF">CLV71_11858</name>
</gene>
<accession>A0A4R7UZ29</accession>
<dbReference type="EMBL" id="SOCP01000018">
    <property type="protein sequence ID" value="TDV42188.1"/>
    <property type="molecule type" value="Genomic_DNA"/>
</dbReference>
<dbReference type="RefSeq" id="WP_133907394.1">
    <property type="nucleotide sequence ID" value="NZ_SOCP01000018.1"/>
</dbReference>
<sequence>MTTEGAALAEFPELRRLVDLRNAGWRFLPVSSEGELVEVRGVRAWPDGWVDAVTVRFTTDAAGLRCDRAGGVVWELHGGLTEVVDGLLSLPSPSDEGAPRLVVRTAAGLWTP</sequence>
<keyword evidence="2" id="KW-1185">Reference proteome</keyword>